<dbReference type="SUPFAM" id="SSF46689">
    <property type="entry name" value="Homeodomain-like"/>
    <property type="match status" value="2"/>
</dbReference>
<feature type="domain" description="HTH araC/xylS-type" evidence="11">
    <location>
        <begin position="437"/>
        <end position="535"/>
    </location>
</feature>
<keyword evidence="7" id="KW-0238">DNA-binding</keyword>
<dbReference type="Pfam" id="PF12833">
    <property type="entry name" value="HTH_18"/>
    <property type="match status" value="1"/>
</dbReference>
<dbReference type="PANTHER" id="PTHR42713:SF3">
    <property type="entry name" value="TRANSCRIPTIONAL REGULATORY PROTEIN HPTR"/>
    <property type="match status" value="1"/>
</dbReference>
<keyword evidence="4 10" id="KW-0597">Phosphoprotein</keyword>
<evidence type="ECO:0000256" key="9">
    <source>
        <dbReference type="ARBA" id="ARBA00024867"/>
    </source>
</evidence>
<dbReference type="KEGG" id="rher:EHE19_012770"/>
<dbReference type="InterPro" id="IPR018060">
    <property type="entry name" value="HTH_AraC"/>
</dbReference>
<organism evidence="13 14">
    <name type="scientific">Ruminiclostridium herbifermentans</name>
    <dbReference type="NCBI Taxonomy" id="2488810"/>
    <lineage>
        <taxon>Bacteria</taxon>
        <taxon>Bacillati</taxon>
        <taxon>Bacillota</taxon>
        <taxon>Clostridia</taxon>
        <taxon>Eubacteriales</taxon>
        <taxon>Oscillospiraceae</taxon>
        <taxon>Ruminiclostridium</taxon>
    </lineage>
</organism>
<evidence type="ECO:0000259" key="11">
    <source>
        <dbReference type="PROSITE" id="PS01124"/>
    </source>
</evidence>
<evidence type="ECO:0000256" key="8">
    <source>
        <dbReference type="ARBA" id="ARBA00023163"/>
    </source>
</evidence>
<keyword evidence="8" id="KW-0804">Transcription</keyword>
<keyword evidence="6" id="KW-0805">Transcription regulation</keyword>
<dbReference type="SMART" id="SM00342">
    <property type="entry name" value="HTH_ARAC"/>
    <property type="match status" value="1"/>
</dbReference>
<evidence type="ECO:0000256" key="5">
    <source>
        <dbReference type="ARBA" id="ARBA00023012"/>
    </source>
</evidence>
<dbReference type="SUPFAM" id="SSF52172">
    <property type="entry name" value="CheY-like"/>
    <property type="match status" value="1"/>
</dbReference>
<dbReference type="AlphaFoldDB" id="A0A7H1VK65"/>
<dbReference type="Pfam" id="PF00072">
    <property type="entry name" value="Response_reg"/>
    <property type="match status" value="1"/>
</dbReference>
<comment type="subcellular location">
    <subcellularLocation>
        <location evidence="1">Cytoplasm</location>
    </subcellularLocation>
</comment>
<keyword evidence="5" id="KW-0902">Two-component regulatory system</keyword>
<dbReference type="SMART" id="SM00448">
    <property type="entry name" value="REC"/>
    <property type="match status" value="1"/>
</dbReference>
<dbReference type="InterPro" id="IPR011006">
    <property type="entry name" value="CheY-like_superfamily"/>
</dbReference>
<dbReference type="GO" id="GO:0005737">
    <property type="term" value="C:cytoplasm"/>
    <property type="evidence" value="ECO:0007669"/>
    <property type="project" value="UniProtKB-SubCell"/>
</dbReference>
<comment type="function">
    <text evidence="9">May play the central regulatory role in sporulation. It may be an element of the effector pathway responsible for the activation of sporulation genes in response to nutritional stress. Spo0A may act in concert with spo0H (a sigma factor) to control the expression of some genes that are critical to the sporulation process.</text>
</comment>
<dbReference type="PROSITE" id="PS50110">
    <property type="entry name" value="RESPONSE_REGULATORY"/>
    <property type="match status" value="1"/>
</dbReference>
<protein>
    <recommendedName>
        <fullName evidence="2">Stage 0 sporulation protein A homolog</fullName>
    </recommendedName>
</protein>
<dbReference type="Gene3D" id="3.40.50.2300">
    <property type="match status" value="1"/>
</dbReference>
<dbReference type="InterPro" id="IPR001789">
    <property type="entry name" value="Sig_transdc_resp-reg_receiver"/>
</dbReference>
<proteinExistence type="predicted"/>
<name>A0A7H1VK65_9FIRM</name>
<evidence type="ECO:0000313" key="14">
    <source>
        <dbReference type="Proteomes" id="UP000306409"/>
    </source>
</evidence>
<dbReference type="GO" id="GO:0043565">
    <property type="term" value="F:sequence-specific DNA binding"/>
    <property type="evidence" value="ECO:0007669"/>
    <property type="project" value="InterPro"/>
</dbReference>
<dbReference type="Proteomes" id="UP000306409">
    <property type="component" value="Chromosome"/>
</dbReference>
<keyword evidence="14" id="KW-1185">Reference proteome</keyword>
<evidence type="ECO:0000256" key="3">
    <source>
        <dbReference type="ARBA" id="ARBA00022490"/>
    </source>
</evidence>
<evidence type="ECO:0000256" key="7">
    <source>
        <dbReference type="ARBA" id="ARBA00023125"/>
    </source>
</evidence>
<evidence type="ECO:0000256" key="6">
    <source>
        <dbReference type="ARBA" id="ARBA00023015"/>
    </source>
</evidence>
<evidence type="ECO:0000256" key="4">
    <source>
        <dbReference type="ARBA" id="ARBA00022553"/>
    </source>
</evidence>
<gene>
    <name evidence="13" type="ORF">EHE19_012770</name>
</gene>
<evidence type="ECO:0000313" key="13">
    <source>
        <dbReference type="EMBL" id="QNU65777.1"/>
    </source>
</evidence>
<dbReference type="GO" id="GO:0003700">
    <property type="term" value="F:DNA-binding transcription factor activity"/>
    <property type="evidence" value="ECO:0007669"/>
    <property type="project" value="InterPro"/>
</dbReference>
<dbReference type="GO" id="GO:0000160">
    <property type="term" value="P:phosphorelay signal transduction system"/>
    <property type="evidence" value="ECO:0007669"/>
    <property type="project" value="UniProtKB-KW"/>
</dbReference>
<dbReference type="InterPro" id="IPR009057">
    <property type="entry name" value="Homeodomain-like_sf"/>
</dbReference>
<feature type="domain" description="Response regulatory" evidence="12">
    <location>
        <begin position="6"/>
        <end position="123"/>
    </location>
</feature>
<dbReference type="CDD" id="cd17536">
    <property type="entry name" value="REC_YesN-like"/>
    <property type="match status" value="1"/>
</dbReference>
<feature type="modified residue" description="4-aspartylphosphate" evidence="10">
    <location>
        <position position="58"/>
    </location>
</feature>
<dbReference type="InterPro" id="IPR051552">
    <property type="entry name" value="HptR"/>
</dbReference>
<keyword evidence="3" id="KW-0963">Cytoplasm</keyword>
<reference evidence="13 14" key="1">
    <citation type="submission" date="2020-09" db="EMBL/GenBank/DDBJ databases">
        <title>Characterization and genome sequencing of Ruminiclostridium sp. nov. MA18.</title>
        <authorList>
            <person name="Rettenmaier R."/>
            <person name="Kowollik M.-L."/>
            <person name="Liebl W."/>
            <person name="Zverlov V."/>
        </authorList>
    </citation>
    <scope>NUCLEOTIDE SEQUENCE [LARGE SCALE GENOMIC DNA]</scope>
    <source>
        <strain evidence="13 14">MA18</strain>
    </source>
</reference>
<dbReference type="Gene3D" id="1.10.10.60">
    <property type="entry name" value="Homeodomain-like"/>
    <property type="match status" value="2"/>
</dbReference>
<accession>A0A7H1VK65</accession>
<dbReference type="PROSITE" id="PS01124">
    <property type="entry name" value="HTH_ARAC_FAMILY_2"/>
    <property type="match status" value="1"/>
</dbReference>
<evidence type="ECO:0000259" key="12">
    <source>
        <dbReference type="PROSITE" id="PS50110"/>
    </source>
</evidence>
<dbReference type="RefSeq" id="WP_171003587.1">
    <property type="nucleotide sequence ID" value="NZ_CP061336.1"/>
</dbReference>
<sequence>MCQPLKVLIVDDERLIRNLLKIRINWQELGMEIAGEAASALEALTMIEQIVPDIIFTDICLPCMDGIEFSRVVTEKYPHIRIVVITGHDEFEYAKSCVKLGISDFVLKPINVQEITGIALRLKSKILEEQNHLQEYELLKQKIKDNLPYLKEKFLNALIYGELSKEEIQEKMEYFGVNKNISSNLFQVAVIEVWEKLRNTAVENKEEAQILLSIKCVDLIKKFFQKDIYNHVFLDNSRKIVIIFNDPSLDIYECCEMFKIMLMNNFKCFLGIGIGTAYYGEENIKLSYKEAYEALNYKMVLGNNQVISYHDIDYAAENHSNNNQKLIEKIVFSIKAGISEKVEEFLEELFGRISYQGNSTIDRVRLDAFDLLSACLRIIMDFDIDMTDIWEQKSQPYNDIVKIDNLPEFKVYFKQLIDNIIIKLKRMNDTKAGKQVRQIQDYISDNLSNAELSLASIAKEFYISSSHLSRIFKQETGQTLVEYITKLRIAKAEKLLKETEFKGYQIGEMIGIPDPHYFSILFKKYTGLSINTYRK</sequence>
<evidence type="ECO:0000256" key="10">
    <source>
        <dbReference type="PROSITE-ProRule" id="PRU00169"/>
    </source>
</evidence>
<evidence type="ECO:0000256" key="1">
    <source>
        <dbReference type="ARBA" id="ARBA00004496"/>
    </source>
</evidence>
<evidence type="ECO:0000256" key="2">
    <source>
        <dbReference type="ARBA" id="ARBA00018672"/>
    </source>
</evidence>
<dbReference type="PANTHER" id="PTHR42713">
    <property type="entry name" value="HISTIDINE KINASE-RELATED"/>
    <property type="match status" value="1"/>
</dbReference>
<dbReference type="EMBL" id="CP061336">
    <property type="protein sequence ID" value="QNU65777.1"/>
    <property type="molecule type" value="Genomic_DNA"/>
</dbReference>